<feature type="signal peptide" evidence="1">
    <location>
        <begin position="1"/>
        <end position="26"/>
    </location>
</feature>
<dbReference type="AlphaFoldDB" id="A0AA96WIY5"/>
<gene>
    <name evidence="2" type="ORF">HJG54_04670</name>
</gene>
<dbReference type="InterPro" id="IPR013424">
    <property type="entry name" value="Ice-binding_C"/>
</dbReference>
<accession>A0AA96WIY5</accession>
<evidence type="ECO:0000256" key="1">
    <source>
        <dbReference type="SAM" id="SignalP"/>
    </source>
</evidence>
<evidence type="ECO:0000313" key="2">
    <source>
        <dbReference type="EMBL" id="WNZ22226.1"/>
    </source>
</evidence>
<reference evidence="2" key="1">
    <citation type="submission" date="2020-05" db="EMBL/GenBank/DDBJ databases">
        <authorList>
            <person name="Zhu T."/>
            <person name="Keshari N."/>
            <person name="Lu X."/>
        </authorList>
    </citation>
    <scope>NUCLEOTIDE SEQUENCE</scope>
    <source>
        <strain evidence="2">NK1-12</strain>
    </source>
</reference>
<protein>
    <submittedName>
        <fullName evidence="2">PEP-CTERM sorting domain-containing protein</fullName>
    </submittedName>
</protein>
<organism evidence="2">
    <name type="scientific">Leptolyngbya sp. NK1-12</name>
    <dbReference type="NCBI Taxonomy" id="2547451"/>
    <lineage>
        <taxon>Bacteria</taxon>
        <taxon>Bacillati</taxon>
        <taxon>Cyanobacteriota</taxon>
        <taxon>Cyanophyceae</taxon>
        <taxon>Leptolyngbyales</taxon>
        <taxon>Leptolyngbyaceae</taxon>
        <taxon>Leptolyngbya group</taxon>
        <taxon>Leptolyngbya</taxon>
    </lineage>
</organism>
<dbReference type="InterPro" id="IPR049671">
    <property type="entry name" value="Choice_anch_W"/>
</dbReference>
<name>A0AA96WIY5_9CYAN</name>
<proteinExistence type="predicted"/>
<sequence>MNFRRSLLALSLSTLGLFAVSSPVKAFSFESPADLTGDSIFDDADYNQKYAKGDQKTFTAKYVVESRAGNNNPEAGVWESGAFSSNYNSAGTDYSNSFIAGSGRGHTWTKNTFVDFLLQYTGTQLIYQIGSQKITLNVDAAKGPITDLMIRTAAGLRTNAQQPNNPNQNTSFSKVVLSDLSLGGANTASLQSAFSRGEMTAQKTRDVDYLRVKGLNNQAFTLTGKAMLDWGDAMPQNSNLGFQIKIGSTPTEVPEPGTMAALALAGAAMVKFGKRKQHADS</sequence>
<keyword evidence="1" id="KW-0732">Signal</keyword>
<feature type="chain" id="PRO_5041690220" evidence="1">
    <location>
        <begin position="27"/>
        <end position="281"/>
    </location>
</feature>
<dbReference type="NCBIfam" id="NF041928">
    <property type="entry name" value="choice_anch_W"/>
    <property type="match status" value="1"/>
</dbReference>
<dbReference type="NCBIfam" id="TIGR02595">
    <property type="entry name" value="PEP_CTERM"/>
    <property type="match status" value="1"/>
</dbReference>
<dbReference type="RefSeq" id="WP_316433643.1">
    <property type="nucleotide sequence ID" value="NZ_CP053586.1"/>
</dbReference>
<dbReference type="EMBL" id="CP053586">
    <property type="protein sequence ID" value="WNZ22226.1"/>
    <property type="molecule type" value="Genomic_DNA"/>
</dbReference>